<reference evidence="2" key="1">
    <citation type="submission" date="2016-11" db="UniProtKB">
        <authorList>
            <consortium name="WormBaseParasite"/>
        </authorList>
    </citation>
    <scope>IDENTIFICATION</scope>
</reference>
<evidence type="ECO:0000313" key="2">
    <source>
        <dbReference type="WBParaSite" id="Csp11.Scaffold626.g6347.t1"/>
    </source>
</evidence>
<protein>
    <submittedName>
        <fullName evidence="2">Uncharacterized protein</fullName>
    </submittedName>
</protein>
<sequence>MFNLGCRPENNERNRTLEYIANIPDVPQIFSSTVIDGETTVAVQKPKEKDLRKVSKFISRCANDESNEFKRMYTNLQVFCDDRLARHVLVIMRAPQERKVKFEEQLQKFYISMIRKPEWEFHLPQQIFIKMKLFLMNILDRVNRYSSESFIKLLQTMKEKFDEEVVRDLLVLYYTEDGKKFDQMVSYLIVKYSFEDYNPIPEGSKKHWEDEKDIHISSIKEAAEHWIDFRLKSKQPRAVEAMYRALEKKLTPRRAYELFLLSHYRMNIEKLNRIEAYLSEKYRPYFTMLAPDPVLAEYKKKEDDCMFGKTCPQIKHAIDHSNLMNPVYTKEMIDKVCDMLKKRKIHLLRNLSHKEFREEGADQLKIELLDFMYKRPNEERVRELYAMIYCDIYNWELIFYQKYKIVMELLENFEVVEDAW</sequence>
<evidence type="ECO:0000313" key="1">
    <source>
        <dbReference type="Proteomes" id="UP000095282"/>
    </source>
</evidence>
<dbReference type="WBParaSite" id="Csp11.Scaffold626.g6347.t1">
    <property type="protein sequence ID" value="Csp11.Scaffold626.g6347.t1"/>
    <property type="gene ID" value="Csp11.Scaffold626.g6347"/>
</dbReference>
<keyword evidence="1" id="KW-1185">Reference proteome</keyword>
<organism evidence="1 2">
    <name type="scientific">Caenorhabditis tropicalis</name>
    <dbReference type="NCBI Taxonomy" id="1561998"/>
    <lineage>
        <taxon>Eukaryota</taxon>
        <taxon>Metazoa</taxon>
        <taxon>Ecdysozoa</taxon>
        <taxon>Nematoda</taxon>
        <taxon>Chromadorea</taxon>
        <taxon>Rhabditida</taxon>
        <taxon>Rhabditina</taxon>
        <taxon>Rhabditomorpha</taxon>
        <taxon>Rhabditoidea</taxon>
        <taxon>Rhabditidae</taxon>
        <taxon>Peloderinae</taxon>
        <taxon>Caenorhabditis</taxon>
    </lineage>
</organism>
<proteinExistence type="predicted"/>
<dbReference type="Proteomes" id="UP000095282">
    <property type="component" value="Unplaced"/>
</dbReference>
<accession>A0A1I7TIT2</accession>
<name>A0A1I7TIT2_9PELO</name>
<dbReference type="AlphaFoldDB" id="A0A1I7TIT2"/>